<comment type="caution">
    <text evidence="1">The sequence shown here is derived from an EMBL/GenBank/DDBJ whole genome shotgun (WGS) entry which is preliminary data.</text>
</comment>
<dbReference type="EMBL" id="ATCN01000028">
    <property type="protein sequence ID" value="EPR80046.1"/>
    <property type="molecule type" value="Genomic_DNA"/>
</dbReference>
<sequence>MMLSNTHFINSPILKRQANLLHKYTDYVTIKPNYLICDNLFIEIPKFTNKIFTIKTSDFLTILEDTNLMQSGIQIKTENEVNKIQSSDYNGNNPLELPEIQEETFLTYSIRKNSFEVFRFIKTFEDYPDITIGEPIKTIKLNKDIINHMSYLKDSINPT</sequence>
<protein>
    <submittedName>
        <fullName evidence="1">Uncharacterized protein</fullName>
    </submittedName>
</protein>
<evidence type="ECO:0000313" key="2">
    <source>
        <dbReference type="Proteomes" id="UP000014978"/>
    </source>
</evidence>
<gene>
    <name evidence="1" type="ORF">SLOPH_908</name>
</gene>
<reference evidence="2" key="1">
    <citation type="journal article" date="2013" name="PLoS Genet.">
        <title>The genome of Spraguea lophii and the basis of host-microsporidian interactions.</title>
        <authorList>
            <person name="Campbell S.E."/>
            <person name="Williams T.A."/>
            <person name="Yousuf A."/>
            <person name="Soanes D.M."/>
            <person name="Paszkiewicz K.H."/>
            <person name="Williams B.A.P."/>
        </authorList>
    </citation>
    <scope>NUCLEOTIDE SEQUENCE [LARGE SCALE GENOMIC DNA]</scope>
    <source>
        <strain evidence="2">42_110</strain>
    </source>
</reference>
<keyword evidence="2" id="KW-1185">Reference proteome</keyword>
<dbReference type="VEuPathDB" id="MicrosporidiaDB:SLOPH_908"/>
<proteinExistence type="predicted"/>
<organism evidence="1 2">
    <name type="scientific">Spraguea lophii (strain 42_110)</name>
    <name type="common">Microsporidian parasite</name>
    <dbReference type="NCBI Taxonomy" id="1358809"/>
    <lineage>
        <taxon>Eukaryota</taxon>
        <taxon>Fungi</taxon>
        <taxon>Fungi incertae sedis</taxon>
        <taxon>Microsporidia</taxon>
        <taxon>Spragueidae</taxon>
        <taxon>Spraguea</taxon>
    </lineage>
</organism>
<accession>S7WAV0</accession>
<evidence type="ECO:0000313" key="1">
    <source>
        <dbReference type="EMBL" id="EPR80046.1"/>
    </source>
</evidence>
<dbReference type="InParanoid" id="S7WAV0"/>
<dbReference type="AlphaFoldDB" id="S7WAV0"/>
<dbReference type="HOGENOM" id="CLU_1664989_0_0_1"/>
<dbReference type="Proteomes" id="UP000014978">
    <property type="component" value="Unassembled WGS sequence"/>
</dbReference>
<name>S7WAV0_SPRLO</name>
<feature type="non-terminal residue" evidence="1">
    <location>
        <position position="159"/>
    </location>
</feature>